<name>A0A251WYG4_9RHOB</name>
<dbReference type="AlphaFoldDB" id="A0A251WYG4"/>
<dbReference type="EMBL" id="MSPP01000002">
    <property type="protein sequence ID" value="OUD09520.1"/>
    <property type="molecule type" value="Genomic_DNA"/>
</dbReference>
<keyword evidence="2" id="KW-1185">Reference proteome</keyword>
<proteinExistence type="predicted"/>
<accession>A0A251WYG4</accession>
<organism evidence="1 2">
    <name type="scientific">Marivivens niveibacter</name>
    <dbReference type="NCBI Taxonomy" id="1930667"/>
    <lineage>
        <taxon>Bacteria</taxon>
        <taxon>Pseudomonadati</taxon>
        <taxon>Pseudomonadota</taxon>
        <taxon>Alphaproteobacteria</taxon>
        <taxon>Rhodobacterales</taxon>
        <taxon>Paracoccaceae</taxon>
        <taxon>Marivivens group</taxon>
        <taxon>Marivivens</taxon>
    </lineage>
</organism>
<dbReference type="OrthoDB" id="7873893at2"/>
<comment type="caution">
    <text evidence="1">The sequence shown here is derived from an EMBL/GenBank/DDBJ whole genome shotgun (WGS) entry which is preliminary data.</text>
</comment>
<evidence type="ECO:0000313" key="1">
    <source>
        <dbReference type="EMBL" id="OUD09520.1"/>
    </source>
</evidence>
<gene>
    <name evidence="1" type="ORF">BVC71_06630</name>
</gene>
<dbReference type="Proteomes" id="UP000194664">
    <property type="component" value="Unassembled WGS sequence"/>
</dbReference>
<evidence type="ECO:0000313" key="2">
    <source>
        <dbReference type="Proteomes" id="UP000194664"/>
    </source>
</evidence>
<dbReference type="RefSeq" id="WP_086450865.1">
    <property type="nucleotide sequence ID" value="NZ_MSPP01000002.1"/>
</dbReference>
<protein>
    <submittedName>
        <fullName evidence="1">Uncharacterized protein</fullName>
    </submittedName>
</protein>
<reference evidence="1 2" key="1">
    <citation type="submission" date="2016-12" db="EMBL/GenBank/DDBJ databases">
        <title>The draft genome sequence of HSLHS2.</title>
        <authorList>
            <person name="Hu D."/>
            <person name="Wang L."/>
            <person name="Shao Z."/>
        </authorList>
    </citation>
    <scope>NUCLEOTIDE SEQUENCE [LARGE SCALE GENOMIC DNA]</scope>
    <source>
        <strain evidence="1">MCCC 1A06712</strain>
    </source>
</reference>
<sequence>MDWASILTFATVGVGLAVDFSSSDGDAEDYADNSAELDDFMTPELAVDTDPLIDTGGYGYAVAEFSPDVDPDTAVLPWGDDEIDALYDDAQFTLTAA</sequence>